<dbReference type="Proteomes" id="UP001321760">
    <property type="component" value="Unassembled WGS sequence"/>
</dbReference>
<feature type="region of interest" description="Disordered" evidence="1">
    <location>
        <begin position="18"/>
        <end position="37"/>
    </location>
</feature>
<keyword evidence="3" id="KW-1185">Reference proteome</keyword>
<proteinExistence type="predicted"/>
<name>A0AAV9H671_9PEZI</name>
<evidence type="ECO:0000313" key="2">
    <source>
        <dbReference type="EMBL" id="KAK4455439.1"/>
    </source>
</evidence>
<reference evidence="2" key="1">
    <citation type="journal article" date="2023" name="Mol. Phylogenet. Evol.">
        <title>Genome-scale phylogeny and comparative genomics of the fungal order Sordariales.</title>
        <authorList>
            <person name="Hensen N."/>
            <person name="Bonometti L."/>
            <person name="Westerberg I."/>
            <person name="Brannstrom I.O."/>
            <person name="Guillou S."/>
            <person name="Cros-Aarteil S."/>
            <person name="Calhoun S."/>
            <person name="Haridas S."/>
            <person name="Kuo A."/>
            <person name="Mondo S."/>
            <person name="Pangilinan J."/>
            <person name="Riley R."/>
            <person name="LaButti K."/>
            <person name="Andreopoulos B."/>
            <person name="Lipzen A."/>
            <person name="Chen C."/>
            <person name="Yan M."/>
            <person name="Daum C."/>
            <person name="Ng V."/>
            <person name="Clum A."/>
            <person name="Steindorff A."/>
            <person name="Ohm R.A."/>
            <person name="Martin F."/>
            <person name="Silar P."/>
            <person name="Natvig D.O."/>
            <person name="Lalanne C."/>
            <person name="Gautier V."/>
            <person name="Ament-Velasquez S.L."/>
            <person name="Kruys A."/>
            <person name="Hutchinson M.I."/>
            <person name="Powell A.J."/>
            <person name="Barry K."/>
            <person name="Miller A.N."/>
            <person name="Grigoriev I.V."/>
            <person name="Debuchy R."/>
            <person name="Gladieux P."/>
            <person name="Hiltunen Thoren M."/>
            <person name="Johannesson H."/>
        </authorList>
    </citation>
    <scope>NUCLEOTIDE SEQUENCE</scope>
    <source>
        <strain evidence="2">PSN243</strain>
    </source>
</reference>
<dbReference type="EMBL" id="MU865914">
    <property type="protein sequence ID" value="KAK4455439.1"/>
    <property type="molecule type" value="Genomic_DNA"/>
</dbReference>
<sequence length="370" mass="42374">MGQSSHFSPQHLRLTIRRRPQRNRSISEKPAMKPTSALHLPPELGEMVLGHIPISFFQEDLARLTICKRWYDLVYPVFLRRLEYTPRVISRLVNRKATDRKIAAINRARERLRESTRYLTLVIDGKPATQCFDTPYNLLRFGDMLQDSPKLKFVRFLSRPANERWKADPYSERELPLHGIGCFTERLRFLTDLDLDLCGGARVPGVLGSHFCHTISPFIYRLRSLSLRTRCLCKDAFKICPGKEVTLQHLTVNLHLGTISKVNPKLNSTTLCPPRSLSSSARSWEFHSPMDELRPAVQAVAKEMRNPERARIVHKALNGEIHIWDAKSNECVVDEVEEGGAFAEFLELEAGRCAAEEDWPQVSNHEQAQA</sequence>
<dbReference type="AlphaFoldDB" id="A0AAV9H671"/>
<reference evidence="2" key="2">
    <citation type="submission" date="2023-05" db="EMBL/GenBank/DDBJ databases">
        <authorList>
            <consortium name="Lawrence Berkeley National Laboratory"/>
            <person name="Steindorff A."/>
            <person name="Hensen N."/>
            <person name="Bonometti L."/>
            <person name="Westerberg I."/>
            <person name="Brannstrom I.O."/>
            <person name="Guillou S."/>
            <person name="Cros-Aarteil S."/>
            <person name="Calhoun S."/>
            <person name="Haridas S."/>
            <person name="Kuo A."/>
            <person name="Mondo S."/>
            <person name="Pangilinan J."/>
            <person name="Riley R."/>
            <person name="Labutti K."/>
            <person name="Andreopoulos B."/>
            <person name="Lipzen A."/>
            <person name="Chen C."/>
            <person name="Yanf M."/>
            <person name="Daum C."/>
            <person name="Ng V."/>
            <person name="Clum A."/>
            <person name="Ohm R."/>
            <person name="Martin F."/>
            <person name="Silar P."/>
            <person name="Natvig D."/>
            <person name="Lalanne C."/>
            <person name="Gautier V."/>
            <person name="Ament-Velasquez S.L."/>
            <person name="Kruys A."/>
            <person name="Hutchinson M.I."/>
            <person name="Powell A.J."/>
            <person name="Barry K."/>
            <person name="Miller A.N."/>
            <person name="Grigoriev I.V."/>
            <person name="Debuchy R."/>
            <person name="Gladieux P."/>
            <person name="Thoren M.H."/>
            <person name="Johannesson H."/>
        </authorList>
    </citation>
    <scope>NUCLEOTIDE SEQUENCE</scope>
    <source>
        <strain evidence="2">PSN243</strain>
    </source>
</reference>
<organism evidence="2 3">
    <name type="scientific">Podospora aff. communis PSN243</name>
    <dbReference type="NCBI Taxonomy" id="3040156"/>
    <lineage>
        <taxon>Eukaryota</taxon>
        <taxon>Fungi</taxon>
        <taxon>Dikarya</taxon>
        <taxon>Ascomycota</taxon>
        <taxon>Pezizomycotina</taxon>
        <taxon>Sordariomycetes</taxon>
        <taxon>Sordariomycetidae</taxon>
        <taxon>Sordariales</taxon>
        <taxon>Podosporaceae</taxon>
        <taxon>Podospora</taxon>
    </lineage>
</organism>
<evidence type="ECO:0000256" key="1">
    <source>
        <dbReference type="SAM" id="MobiDB-lite"/>
    </source>
</evidence>
<comment type="caution">
    <text evidence="2">The sequence shown here is derived from an EMBL/GenBank/DDBJ whole genome shotgun (WGS) entry which is preliminary data.</text>
</comment>
<accession>A0AAV9H671</accession>
<evidence type="ECO:0008006" key="4">
    <source>
        <dbReference type="Google" id="ProtNLM"/>
    </source>
</evidence>
<gene>
    <name evidence="2" type="ORF">QBC34DRAFT_389904</name>
</gene>
<evidence type="ECO:0000313" key="3">
    <source>
        <dbReference type="Proteomes" id="UP001321760"/>
    </source>
</evidence>
<protein>
    <recommendedName>
        <fullName evidence="4">F-box domain-containing protein</fullName>
    </recommendedName>
</protein>